<proteinExistence type="predicted"/>
<sequence>MADFSELKPIITNTKKRGKNRTLQEPAPLRIAEEGSAEETFTDELVIGNASGKATGKAKPKRRESKYATLGDLDNKDSEDEPFDDKKWAKLIGFVSIRVISPLILILHCLSTILYIWYYHSFTIDDELLSKMPYIMGPLSLNLFAVHFFNKWFFRNTFYKPRVPENTQ</sequence>
<evidence type="ECO:0000256" key="1">
    <source>
        <dbReference type="SAM" id="Phobius"/>
    </source>
</evidence>
<protein>
    <submittedName>
        <fullName evidence="2">Uncharacterized protein</fullName>
    </submittedName>
</protein>
<accession>A0A1E4STF7</accession>
<dbReference type="Proteomes" id="UP000094801">
    <property type="component" value="Unassembled WGS sequence"/>
</dbReference>
<keyword evidence="3" id="KW-1185">Reference proteome</keyword>
<gene>
    <name evidence="2" type="ORF">CANARDRAFT_109577</name>
</gene>
<dbReference type="AlphaFoldDB" id="A0A1E4STF7"/>
<organism evidence="2 3">
    <name type="scientific">[Candida] arabinofermentans NRRL YB-2248</name>
    <dbReference type="NCBI Taxonomy" id="983967"/>
    <lineage>
        <taxon>Eukaryota</taxon>
        <taxon>Fungi</taxon>
        <taxon>Dikarya</taxon>
        <taxon>Ascomycota</taxon>
        <taxon>Saccharomycotina</taxon>
        <taxon>Pichiomycetes</taxon>
        <taxon>Pichiales</taxon>
        <taxon>Pichiaceae</taxon>
        <taxon>Ogataea</taxon>
        <taxon>Ogataea/Candida clade</taxon>
    </lineage>
</organism>
<evidence type="ECO:0000313" key="3">
    <source>
        <dbReference type="Proteomes" id="UP000094801"/>
    </source>
</evidence>
<dbReference type="EMBL" id="KV453874">
    <property type="protein sequence ID" value="ODV82794.1"/>
    <property type="molecule type" value="Genomic_DNA"/>
</dbReference>
<feature type="transmembrane region" description="Helical" evidence="1">
    <location>
        <begin position="95"/>
        <end position="120"/>
    </location>
</feature>
<keyword evidence="1" id="KW-1133">Transmembrane helix</keyword>
<dbReference type="OrthoDB" id="3993280at2759"/>
<feature type="transmembrane region" description="Helical" evidence="1">
    <location>
        <begin position="132"/>
        <end position="154"/>
    </location>
</feature>
<keyword evidence="1" id="KW-0812">Transmembrane</keyword>
<evidence type="ECO:0000313" key="2">
    <source>
        <dbReference type="EMBL" id="ODV82794.1"/>
    </source>
</evidence>
<name>A0A1E4STF7_9ASCO</name>
<reference evidence="3" key="1">
    <citation type="submission" date="2016-04" db="EMBL/GenBank/DDBJ databases">
        <title>Comparative genomics of biotechnologically important yeasts.</title>
        <authorList>
            <consortium name="DOE Joint Genome Institute"/>
            <person name="Riley R."/>
            <person name="Haridas S."/>
            <person name="Wolfe K.H."/>
            <person name="Lopes M.R."/>
            <person name="Hittinger C.T."/>
            <person name="Goker M."/>
            <person name="Salamov A."/>
            <person name="Wisecaver J."/>
            <person name="Long T.M."/>
            <person name="Aerts A.L."/>
            <person name="Barry K."/>
            <person name="Choi C."/>
            <person name="Clum A."/>
            <person name="Coughlan A.Y."/>
            <person name="Deshpande S."/>
            <person name="Douglass A.P."/>
            <person name="Hanson S.J."/>
            <person name="Klenk H.-P."/>
            <person name="Labutti K."/>
            <person name="Lapidus A."/>
            <person name="Lindquist E."/>
            <person name="Lipzen A."/>
            <person name="Meier-Kolthoff J.P."/>
            <person name="Ohm R.A."/>
            <person name="Otillar R.P."/>
            <person name="Pangilinan J."/>
            <person name="Peng Y."/>
            <person name="Rokas A."/>
            <person name="Rosa C.A."/>
            <person name="Scheuner C."/>
            <person name="Sibirny A.A."/>
            <person name="Slot J.C."/>
            <person name="Stielow J.B."/>
            <person name="Sun H."/>
            <person name="Kurtzman C.P."/>
            <person name="Blackwell M."/>
            <person name="Grigoriev I.V."/>
            <person name="Jeffries T.W."/>
        </authorList>
    </citation>
    <scope>NUCLEOTIDE SEQUENCE [LARGE SCALE GENOMIC DNA]</scope>
    <source>
        <strain evidence="3">NRRL YB-2248</strain>
    </source>
</reference>
<keyword evidence="1" id="KW-0472">Membrane</keyword>